<dbReference type="InterPro" id="IPR029044">
    <property type="entry name" value="Nucleotide-diphossugar_trans"/>
</dbReference>
<keyword evidence="5" id="KW-1185">Reference proteome</keyword>
<evidence type="ECO:0000256" key="2">
    <source>
        <dbReference type="ARBA" id="ARBA00022695"/>
    </source>
</evidence>
<gene>
    <name evidence="4" type="ORF">FB389_0870</name>
</gene>
<keyword evidence="4" id="KW-0418">Kinase</keyword>
<dbReference type="SUPFAM" id="SSF53448">
    <property type="entry name" value="Nucleotide-diphospho-sugar transferases"/>
    <property type="match status" value="1"/>
</dbReference>
<dbReference type="RefSeq" id="WP_246043513.1">
    <property type="nucleotide sequence ID" value="NZ_BAAATB010000002.1"/>
</dbReference>
<dbReference type="AlphaFoldDB" id="A0A542SNL5"/>
<evidence type="ECO:0000256" key="1">
    <source>
        <dbReference type="ARBA" id="ARBA00022679"/>
    </source>
</evidence>
<accession>A0A542SNL5</accession>
<dbReference type="EMBL" id="VFNV01000001">
    <property type="protein sequence ID" value="TQK76210.1"/>
    <property type="molecule type" value="Genomic_DNA"/>
</dbReference>
<dbReference type="Pfam" id="PF12804">
    <property type="entry name" value="NTP_transf_3"/>
    <property type="match status" value="1"/>
</dbReference>
<feature type="domain" description="MobA-like NTP transferase" evidence="3">
    <location>
        <begin position="5"/>
        <end position="131"/>
    </location>
</feature>
<dbReference type="PANTHER" id="PTHR43584:SF8">
    <property type="entry name" value="N-ACETYLMURAMATE ALPHA-1-PHOSPHATE URIDYLYLTRANSFERASE"/>
    <property type="match status" value="1"/>
</dbReference>
<sequence length="228" mass="25007">MQVGILAAGMGTRLGKPFPKSLTPLNDGRTIMGQQFGNIAEVFPDAQVYVVVGFKLEMIMESHPRAVFVYNEEFDRTNTSKSLMRLLRASAPGGLLWMNGDVVFDPAILERLRPYIERDESVVAVNTSQVAEEEVKYTVDADGFIAKLSKQVVGGLGEAIGINYVGSGDKAALIKRLEEVADQEYFEGGIELSIEKDGMKVTPVDISDLYAVEVDFAEDLIRANEHVS</sequence>
<keyword evidence="1" id="KW-0808">Transferase</keyword>
<protein>
    <submittedName>
        <fullName evidence="4">Choline kinase</fullName>
    </submittedName>
</protein>
<keyword evidence="2" id="KW-0548">Nucleotidyltransferase</keyword>
<evidence type="ECO:0000313" key="4">
    <source>
        <dbReference type="EMBL" id="TQK76210.1"/>
    </source>
</evidence>
<dbReference type="InterPro" id="IPR050065">
    <property type="entry name" value="GlmU-like"/>
</dbReference>
<evidence type="ECO:0000259" key="3">
    <source>
        <dbReference type="Pfam" id="PF12804"/>
    </source>
</evidence>
<dbReference type="InterPro" id="IPR025877">
    <property type="entry name" value="MobA-like_NTP_Trfase"/>
</dbReference>
<dbReference type="Proteomes" id="UP000316181">
    <property type="component" value="Unassembled WGS sequence"/>
</dbReference>
<comment type="caution">
    <text evidence="4">The sequence shown here is derived from an EMBL/GenBank/DDBJ whole genome shotgun (WGS) entry which is preliminary data.</text>
</comment>
<organism evidence="4 5">
    <name type="scientific">Rarobacter incanus</name>
    <dbReference type="NCBI Taxonomy" id="153494"/>
    <lineage>
        <taxon>Bacteria</taxon>
        <taxon>Bacillati</taxon>
        <taxon>Actinomycetota</taxon>
        <taxon>Actinomycetes</taxon>
        <taxon>Micrococcales</taxon>
        <taxon>Rarobacteraceae</taxon>
        <taxon>Rarobacter</taxon>
    </lineage>
</organism>
<dbReference type="GO" id="GO:0016779">
    <property type="term" value="F:nucleotidyltransferase activity"/>
    <property type="evidence" value="ECO:0007669"/>
    <property type="project" value="UniProtKB-KW"/>
</dbReference>
<proteinExistence type="predicted"/>
<dbReference type="GO" id="GO:0016301">
    <property type="term" value="F:kinase activity"/>
    <property type="evidence" value="ECO:0007669"/>
    <property type="project" value="UniProtKB-KW"/>
</dbReference>
<evidence type="ECO:0000313" key="5">
    <source>
        <dbReference type="Proteomes" id="UP000316181"/>
    </source>
</evidence>
<dbReference type="PANTHER" id="PTHR43584">
    <property type="entry name" value="NUCLEOTIDYL TRANSFERASE"/>
    <property type="match status" value="1"/>
</dbReference>
<dbReference type="Gene3D" id="3.90.550.10">
    <property type="entry name" value="Spore Coat Polysaccharide Biosynthesis Protein SpsA, Chain A"/>
    <property type="match status" value="1"/>
</dbReference>
<reference evidence="4 5" key="1">
    <citation type="submission" date="2019-06" db="EMBL/GenBank/DDBJ databases">
        <title>Sequencing the genomes of 1000 actinobacteria strains.</title>
        <authorList>
            <person name="Klenk H.-P."/>
        </authorList>
    </citation>
    <scope>NUCLEOTIDE SEQUENCE [LARGE SCALE GENOMIC DNA]</scope>
    <source>
        <strain evidence="4 5">DSM 10596</strain>
    </source>
</reference>
<name>A0A542SNL5_9MICO</name>